<reference evidence="1 2" key="1">
    <citation type="journal article" date="2018" name="Sci. Rep.">
        <title>Comparative genomics provides insights into the lifestyle and reveals functional heterogeneity of dark septate endophytic fungi.</title>
        <authorList>
            <person name="Knapp D.G."/>
            <person name="Nemeth J.B."/>
            <person name="Barry K."/>
            <person name="Hainaut M."/>
            <person name="Henrissat B."/>
            <person name="Johnson J."/>
            <person name="Kuo A."/>
            <person name="Lim J.H.P."/>
            <person name="Lipzen A."/>
            <person name="Nolan M."/>
            <person name="Ohm R.A."/>
            <person name="Tamas L."/>
            <person name="Grigoriev I.V."/>
            <person name="Spatafora J.W."/>
            <person name="Nagy L.G."/>
            <person name="Kovacs G.M."/>
        </authorList>
    </citation>
    <scope>NUCLEOTIDE SEQUENCE [LARGE SCALE GENOMIC DNA]</scope>
    <source>
        <strain evidence="1 2">DSE2036</strain>
    </source>
</reference>
<gene>
    <name evidence="1" type="ORF">DM02DRAFT_652034</name>
</gene>
<accession>A0A2V1E0E7</accession>
<sequence length="283" mass="32741">MNEQDTPPPRRFAPTSGEVRATRSILASLGLATELILQVLDYAQYWTVITTERIDHVTILDEDWDNHFSAVEHYLWVPLHLGAHPDSEIPKMREIEFTIVSHDQGWTTEREAGPYETSSWFEVSRCRPRPGMPLPEPADDDEAYANIEQVRRDVDEQVEIFPRPSQEMEPMRRHCPEMMKVTWPRGYRKSKPALDEGTHAWWLQGNQVARATSIFEGEMVKRYRVVWGCAANPRWEGNEGAGRGEGFVDSLKDGDRIAVWARAKRRGWENHIFGVRVVVRYTI</sequence>
<dbReference type="EMBL" id="KZ805325">
    <property type="protein sequence ID" value="PVI04018.1"/>
    <property type="molecule type" value="Genomic_DNA"/>
</dbReference>
<evidence type="ECO:0000313" key="2">
    <source>
        <dbReference type="Proteomes" id="UP000244855"/>
    </source>
</evidence>
<proteinExistence type="predicted"/>
<dbReference type="Proteomes" id="UP000244855">
    <property type="component" value="Unassembled WGS sequence"/>
</dbReference>
<protein>
    <submittedName>
        <fullName evidence="1">Uncharacterized protein</fullName>
    </submittedName>
</protein>
<dbReference type="OrthoDB" id="66095at2759"/>
<organism evidence="1 2">
    <name type="scientific">Periconia macrospinosa</name>
    <dbReference type="NCBI Taxonomy" id="97972"/>
    <lineage>
        <taxon>Eukaryota</taxon>
        <taxon>Fungi</taxon>
        <taxon>Dikarya</taxon>
        <taxon>Ascomycota</taxon>
        <taxon>Pezizomycotina</taxon>
        <taxon>Dothideomycetes</taxon>
        <taxon>Pleosporomycetidae</taxon>
        <taxon>Pleosporales</taxon>
        <taxon>Massarineae</taxon>
        <taxon>Periconiaceae</taxon>
        <taxon>Periconia</taxon>
    </lineage>
</organism>
<evidence type="ECO:0000313" key="1">
    <source>
        <dbReference type="EMBL" id="PVI04018.1"/>
    </source>
</evidence>
<dbReference type="STRING" id="97972.A0A2V1E0E7"/>
<keyword evidence="2" id="KW-1185">Reference proteome</keyword>
<name>A0A2V1E0E7_9PLEO</name>
<dbReference type="AlphaFoldDB" id="A0A2V1E0E7"/>